<protein>
    <recommendedName>
        <fullName evidence="3">PB1 domain-containing protein</fullName>
    </recommendedName>
</protein>
<evidence type="ECO:0008006" key="3">
    <source>
        <dbReference type="Google" id="ProtNLM"/>
    </source>
</evidence>
<dbReference type="Proteomes" id="UP000541610">
    <property type="component" value="Unassembled WGS sequence"/>
</dbReference>
<proteinExistence type="predicted"/>
<dbReference type="EMBL" id="JABANP010000051">
    <property type="protein sequence ID" value="KAF4693025.1"/>
    <property type="molecule type" value="Genomic_DNA"/>
</dbReference>
<evidence type="ECO:0000313" key="1">
    <source>
        <dbReference type="EMBL" id="KAF4693025.1"/>
    </source>
</evidence>
<dbReference type="OrthoDB" id="468630at2759"/>
<comment type="caution">
    <text evidence="1">The sequence shown here is derived from an EMBL/GenBank/DDBJ whole genome shotgun (WGS) entry which is preliminary data.</text>
</comment>
<dbReference type="AlphaFoldDB" id="A0A7J6PAB0"/>
<organism evidence="1 2">
    <name type="scientific">Perkinsus olseni</name>
    <name type="common">Perkinsus atlanticus</name>
    <dbReference type="NCBI Taxonomy" id="32597"/>
    <lineage>
        <taxon>Eukaryota</taxon>
        <taxon>Sar</taxon>
        <taxon>Alveolata</taxon>
        <taxon>Perkinsozoa</taxon>
        <taxon>Perkinsea</taxon>
        <taxon>Perkinsida</taxon>
        <taxon>Perkinsidae</taxon>
        <taxon>Perkinsus</taxon>
    </lineage>
</organism>
<name>A0A7J6PAB0_PEROL</name>
<evidence type="ECO:0000313" key="2">
    <source>
        <dbReference type="Proteomes" id="UP000541610"/>
    </source>
</evidence>
<accession>A0A7J6PAB0</accession>
<reference evidence="1 2" key="1">
    <citation type="submission" date="2020-04" db="EMBL/GenBank/DDBJ databases">
        <title>Perkinsus olseni comparative genomics.</title>
        <authorList>
            <person name="Bogema D.R."/>
        </authorList>
    </citation>
    <scope>NUCLEOTIDE SEQUENCE [LARGE SCALE GENOMIC DNA]</scope>
    <source>
        <strain evidence="1">00978-12</strain>
    </source>
</reference>
<gene>
    <name evidence="1" type="ORF">FOZ60_012016</name>
</gene>
<sequence>MPVFIKMKYGTEVHRWRIFYVPALPDVHRCLYEKWPQLRGVSVNIFYTDDDGDKCHLTEASLFDAWEIARQQVKGTDRTPTLKLRVERQASWEGPSWPHDQQQQQLPSLVGVPCLLLPLSHFDELQGGATGNDWIRLLWGGQSSDESKSVKGRVRMESVKTWSPALVTETSLVPRKVVIIILMPVTELNSLHPHRLPLAEEMDFFGPSSALELQVVCLIREAQLLDLISALIFSVVYEDRLWMCEFYEDLIIYALDRLHDLNSFRDFMQLVFPPMSFNHILLKLYYERQCVRLRRSFLKSCSSQGVAMINKVKSLAAASWPELEGQQLRMYYRDDEGDDCILLPETWEDALIVSSAGKAGDGEDPQRPVLIKIKISVAEGGNRSTTDS</sequence>